<evidence type="ECO:0000256" key="2">
    <source>
        <dbReference type="ARBA" id="ARBA00022475"/>
    </source>
</evidence>
<dbReference type="InterPro" id="IPR034746">
    <property type="entry name" value="POTRA"/>
</dbReference>
<feature type="domain" description="POTRA" evidence="9">
    <location>
        <begin position="50"/>
        <end position="118"/>
    </location>
</feature>
<dbReference type="Pfam" id="PF03799">
    <property type="entry name" value="FtsQ_DivIB_C"/>
    <property type="match status" value="1"/>
</dbReference>
<keyword evidence="5 8" id="KW-1133">Transmembrane helix</keyword>
<feature type="transmembrane region" description="Helical" evidence="8">
    <location>
        <begin position="28"/>
        <end position="45"/>
    </location>
</feature>
<dbReference type="Proteomes" id="UP000278746">
    <property type="component" value="Unassembled WGS sequence"/>
</dbReference>
<sequence length="283" mass="32320">MDEKKVVEIEGRIPTLKEKRKQRANRRLIIYVSGFFILMTAVIYFQSSFSHIKAVNVTGNEHVMDDELVEMTNLLDDVSMWRYDERDIISRLEAHPEISSASLSRQLPNTVVISVKEHSRVAYVKRDGKYLPMLETGVVLTGTDRAERPYDAPVMAGFEENDTLSEMASELTSLPESLHQRISEVHLVPSENDPHQLMIFMNDGFEVHSTLRHFSERIIPYPSIVAQLDEDAQGIIHMRMSPYFESTASDEGNEEELEEVSDVISEEGIEEIIEEEDESESEG</sequence>
<evidence type="ECO:0000256" key="5">
    <source>
        <dbReference type="ARBA" id="ARBA00022989"/>
    </source>
</evidence>
<keyword evidence="7 8" id="KW-0131">Cell cycle</keyword>
<organism evidence="10 11">
    <name type="scientific">Alteribacter keqinensis</name>
    <dbReference type="NCBI Taxonomy" id="2483800"/>
    <lineage>
        <taxon>Bacteria</taxon>
        <taxon>Bacillati</taxon>
        <taxon>Bacillota</taxon>
        <taxon>Bacilli</taxon>
        <taxon>Bacillales</taxon>
        <taxon>Bacillaceae</taxon>
        <taxon>Alteribacter</taxon>
    </lineage>
</organism>
<dbReference type="InterPro" id="IPR013685">
    <property type="entry name" value="POTRA_FtsQ_type"/>
</dbReference>
<evidence type="ECO:0000256" key="3">
    <source>
        <dbReference type="ARBA" id="ARBA00022618"/>
    </source>
</evidence>
<name>A0A3M7TVR0_9BACI</name>
<keyword evidence="6 8" id="KW-0472">Membrane</keyword>
<dbReference type="OrthoDB" id="1819027at2"/>
<comment type="similarity">
    <text evidence="8">Belongs to the FtsQ/DivIB family. DivIB subfamily.</text>
</comment>
<dbReference type="Gene3D" id="3.10.20.310">
    <property type="entry name" value="membrane protein fhac"/>
    <property type="match status" value="1"/>
</dbReference>
<keyword evidence="3 8" id="KW-0132">Cell division</keyword>
<dbReference type="RefSeq" id="WP_122897202.1">
    <property type="nucleotide sequence ID" value="NZ_RHIB01000001.1"/>
</dbReference>
<keyword evidence="4 8" id="KW-0812">Transmembrane</keyword>
<dbReference type="InterPro" id="IPR005548">
    <property type="entry name" value="Cell_div_FtsQ/DivIB_C"/>
</dbReference>
<comment type="function">
    <text evidence="8">Cell division protein that may be involved in stabilizing or promoting the assembly of the division complex.</text>
</comment>
<dbReference type="GO" id="GO:0005886">
    <property type="term" value="C:plasma membrane"/>
    <property type="evidence" value="ECO:0007669"/>
    <property type="project" value="UniProtKB-SubCell"/>
</dbReference>
<dbReference type="InterPro" id="IPR050487">
    <property type="entry name" value="FtsQ_DivIB"/>
</dbReference>
<dbReference type="AlphaFoldDB" id="A0A3M7TVR0"/>
<dbReference type="HAMAP" id="MF_00912">
    <property type="entry name" value="DivIB"/>
    <property type="match status" value="1"/>
</dbReference>
<keyword evidence="11" id="KW-1185">Reference proteome</keyword>
<evidence type="ECO:0000259" key="9">
    <source>
        <dbReference type="PROSITE" id="PS51779"/>
    </source>
</evidence>
<dbReference type="PANTHER" id="PTHR37820:SF1">
    <property type="entry name" value="CELL DIVISION PROTEIN FTSQ"/>
    <property type="match status" value="1"/>
</dbReference>
<dbReference type="GO" id="GO:0043093">
    <property type="term" value="P:FtsZ-dependent cytokinesis"/>
    <property type="evidence" value="ECO:0007669"/>
    <property type="project" value="UniProtKB-UniRule"/>
</dbReference>
<accession>A0A3M7TVR0</accession>
<proteinExistence type="inferred from homology"/>
<reference evidence="10 11" key="1">
    <citation type="submission" date="2018-10" db="EMBL/GenBank/DDBJ databases">
        <title>Bacillus Keqinensis sp. nov., a moderately halophilic bacterium isolated from a saline-alkaline lake.</title>
        <authorList>
            <person name="Wang H."/>
        </authorList>
    </citation>
    <scope>NUCLEOTIDE SEQUENCE [LARGE SCALE GENOMIC DNA]</scope>
    <source>
        <strain evidence="10 11">KQ-3</strain>
    </source>
</reference>
<evidence type="ECO:0000256" key="6">
    <source>
        <dbReference type="ARBA" id="ARBA00023136"/>
    </source>
</evidence>
<keyword evidence="2 8" id="KW-1003">Cell membrane</keyword>
<dbReference type="GO" id="GO:0032153">
    <property type="term" value="C:cell division site"/>
    <property type="evidence" value="ECO:0007669"/>
    <property type="project" value="UniProtKB-UniRule"/>
</dbReference>
<dbReference type="PANTHER" id="PTHR37820">
    <property type="entry name" value="CELL DIVISION PROTEIN DIVIB"/>
    <property type="match status" value="1"/>
</dbReference>
<dbReference type="InterPro" id="IPR026580">
    <property type="entry name" value="DivIB"/>
</dbReference>
<dbReference type="Pfam" id="PF08478">
    <property type="entry name" value="POTRA_1"/>
    <property type="match status" value="1"/>
</dbReference>
<evidence type="ECO:0000256" key="1">
    <source>
        <dbReference type="ARBA" id="ARBA00004370"/>
    </source>
</evidence>
<comment type="caution">
    <text evidence="10">The sequence shown here is derived from an EMBL/GenBank/DDBJ whole genome shotgun (WGS) entry which is preliminary data.</text>
</comment>
<evidence type="ECO:0000313" key="11">
    <source>
        <dbReference type="Proteomes" id="UP000278746"/>
    </source>
</evidence>
<evidence type="ECO:0000313" key="10">
    <source>
        <dbReference type="EMBL" id="RNA69687.1"/>
    </source>
</evidence>
<dbReference type="Gene3D" id="3.40.50.10960">
    <property type="match status" value="1"/>
</dbReference>
<dbReference type="PROSITE" id="PS51779">
    <property type="entry name" value="POTRA"/>
    <property type="match status" value="1"/>
</dbReference>
<evidence type="ECO:0000256" key="8">
    <source>
        <dbReference type="HAMAP-Rule" id="MF_00912"/>
    </source>
</evidence>
<dbReference type="EMBL" id="RHIB01000001">
    <property type="protein sequence ID" value="RNA69687.1"/>
    <property type="molecule type" value="Genomic_DNA"/>
</dbReference>
<protein>
    <recommendedName>
        <fullName evidence="8">Cell division protein DivIB</fullName>
    </recommendedName>
</protein>
<evidence type="ECO:0000256" key="7">
    <source>
        <dbReference type="ARBA" id="ARBA00023306"/>
    </source>
</evidence>
<gene>
    <name evidence="8" type="primary">divIB</name>
    <name evidence="10" type="ORF">EBO34_07050</name>
</gene>
<comment type="subcellular location">
    <subcellularLocation>
        <location evidence="8">Cell membrane</location>
        <topology evidence="8">Single-pass type II membrane protein</topology>
    </subcellularLocation>
    <subcellularLocation>
        <location evidence="1">Membrane</location>
    </subcellularLocation>
    <text evidence="8">Localizes to the division septum.</text>
</comment>
<evidence type="ECO:0000256" key="4">
    <source>
        <dbReference type="ARBA" id="ARBA00022692"/>
    </source>
</evidence>